<organism evidence="1 2">
    <name type="scientific">Eisenbergiella tayi</name>
    <dbReference type="NCBI Taxonomy" id="1432052"/>
    <lineage>
        <taxon>Bacteria</taxon>
        <taxon>Bacillati</taxon>
        <taxon>Bacillota</taxon>
        <taxon>Clostridia</taxon>
        <taxon>Lachnospirales</taxon>
        <taxon>Lachnospiraceae</taxon>
        <taxon>Eisenbergiella</taxon>
    </lineage>
</organism>
<evidence type="ECO:0000313" key="1">
    <source>
        <dbReference type="EMBL" id="ODM05658.1"/>
    </source>
</evidence>
<reference evidence="1 2" key="1">
    <citation type="submission" date="2016-07" db="EMBL/GenBank/DDBJ databases">
        <title>Characterization of isolates of Eisenbergiella tayi derived from blood cultures, using whole genome sequencing.</title>
        <authorList>
            <person name="Burdz T."/>
            <person name="Wiebe D."/>
            <person name="Huynh C."/>
            <person name="Bernard K."/>
        </authorList>
    </citation>
    <scope>NUCLEOTIDE SEQUENCE [LARGE SCALE GENOMIC DNA]</scope>
    <source>
        <strain evidence="1 2">NML 110608</strain>
    </source>
</reference>
<dbReference type="Proteomes" id="UP000094067">
    <property type="component" value="Unassembled WGS sequence"/>
</dbReference>
<name>A0A1E3AAA5_9FIRM</name>
<accession>A0A1E3AAA5</accession>
<comment type="caution">
    <text evidence="1">The sequence shown here is derived from an EMBL/GenBank/DDBJ whole genome shotgun (WGS) entry which is preliminary data.</text>
</comment>
<protein>
    <submittedName>
        <fullName evidence="1">Uncharacterized protein</fullName>
    </submittedName>
</protein>
<evidence type="ECO:0000313" key="2">
    <source>
        <dbReference type="Proteomes" id="UP000094067"/>
    </source>
</evidence>
<dbReference type="AlphaFoldDB" id="A0A1E3AAA5"/>
<dbReference type="EMBL" id="MCGH01000002">
    <property type="protein sequence ID" value="ODM05658.1"/>
    <property type="molecule type" value="Genomic_DNA"/>
</dbReference>
<gene>
    <name evidence="1" type="ORF">BEI61_01547</name>
</gene>
<sequence length="34" mass="4148">MSSEMSVSKSRLYNKCNLRVEDYWKDKEKEECKC</sequence>
<proteinExistence type="predicted"/>